<organism evidence="5 6">
    <name type="scientific">Glossina pallidipes</name>
    <name type="common">Tsetse fly</name>
    <dbReference type="NCBI Taxonomy" id="7398"/>
    <lineage>
        <taxon>Eukaryota</taxon>
        <taxon>Metazoa</taxon>
        <taxon>Ecdysozoa</taxon>
        <taxon>Arthropoda</taxon>
        <taxon>Hexapoda</taxon>
        <taxon>Insecta</taxon>
        <taxon>Pterygota</taxon>
        <taxon>Neoptera</taxon>
        <taxon>Endopterygota</taxon>
        <taxon>Diptera</taxon>
        <taxon>Brachycera</taxon>
        <taxon>Muscomorpha</taxon>
        <taxon>Hippoboscoidea</taxon>
        <taxon>Glossinidae</taxon>
        <taxon>Glossina</taxon>
    </lineage>
</organism>
<dbReference type="GO" id="GO:0005886">
    <property type="term" value="C:plasma membrane"/>
    <property type="evidence" value="ECO:0007669"/>
    <property type="project" value="TreeGrafter"/>
</dbReference>
<reference evidence="5" key="2">
    <citation type="submission" date="2020-05" db="UniProtKB">
        <authorList>
            <consortium name="EnsemblMetazoa"/>
        </authorList>
    </citation>
    <scope>IDENTIFICATION</scope>
    <source>
        <strain evidence="5">IAEA</strain>
    </source>
</reference>
<evidence type="ECO:0000313" key="5">
    <source>
        <dbReference type="EnsemblMetazoa" id="GPAI016681-PA"/>
    </source>
</evidence>
<sequence length="632" mass="71371">MLLRLAVTLFNRLVSASISTKLENSLLTDRLVKPQNTNVLVRNYVRGLAISSSTLRTESKEMQCLKESLKAPPSESTFSMGEAAGARQASIGLGALCYCDLRLNRQVRMHDNALLRHQVITDRLHNICGYFGASCFAVCRTPGLLKFTSKIDHSRLSSTNATKTPNANLQLLAKEEKEKRYFTNPFPDYVDPRSTPYEFDEKHVKNLIAVYVDGVLETCSPGYDDEEMRGDLYIGNAGIAYMFWKMSRSSQTQALYPALKHAHDFICNAKANTHRYKKPSAEPFSFFYGNAGIYAVSAAVSHDLKLMPELNDDLMNFKAGITSCKALSRTQYGWDEMLLGRAGYLAGCYWLNDIMPRKEVTDDDLISVCQLIIANGREYAQQFKAPLPLMYQWRGREYLGAAHGLCAILHMLLESPWFRTDPISAPSADLRDIKKSIDYFLALQDDEGNFPVALENLESDRGMRLVHWCHGAPGAVYLLAKAYLIFKEDKYMQALRRSSDLVWNKGPGICHGVAGNGYVFLLLYRLTHEPKYLYRAVKYMELLTNAEFKQRARIPNCPHSLFEGVAAQYLQIDENKNLSRPPCMRDNEWSSKSGAGKQNISSITLTKFLVRNYDTIVAKKFAVSIPITLLYV</sequence>
<feature type="chain" id="PRO_5008402987" description="LanC-like protein 3 homolog" evidence="4">
    <location>
        <begin position="17"/>
        <end position="632"/>
    </location>
</feature>
<dbReference type="PANTHER" id="PTHR12736">
    <property type="entry name" value="LANC-LIKE PROTEIN"/>
    <property type="match status" value="1"/>
</dbReference>
<evidence type="ECO:0000256" key="4">
    <source>
        <dbReference type="SAM" id="SignalP"/>
    </source>
</evidence>
<evidence type="ECO:0000256" key="3">
    <source>
        <dbReference type="PIRSR" id="PIRSR607822-1"/>
    </source>
</evidence>
<feature type="binding site" evidence="3">
    <location>
        <position position="469"/>
    </location>
    <ligand>
        <name>Zn(2+)</name>
        <dbReference type="ChEBI" id="CHEBI:29105"/>
    </ligand>
</feature>
<accession>A0A1A9ZJE4</accession>
<dbReference type="AlphaFoldDB" id="A0A1A9ZJE4"/>
<feature type="signal peptide" evidence="4">
    <location>
        <begin position="1"/>
        <end position="16"/>
    </location>
</feature>
<comment type="similarity">
    <text evidence="1">Belongs to the LanC-like protein family.</text>
</comment>
<dbReference type="InterPro" id="IPR007822">
    <property type="entry name" value="LANC-like"/>
</dbReference>
<keyword evidence="6" id="KW-1185">Reference proteome</keyword>
<evidence type="ECO:0000256" key="2">
    <source>
        <dbReference type="ARBA" id="ARBA00069999"/>
    </source>
</evidence>
<dbReference type="PANTHER" id="PTHR12736:SF7">
    <property type="entry name" value="LANC-LIKE PROTEIN 3"/>
    <property type="match status" value="1"/>
</dbReference>
<keyword evidence="3" id="KW-0862">Zinc</keyword>
<dbReference type="Pfam" id="PF05147">
    <property type="entry name" value="LANC_like"/>
    <property type="match status" value="1"/>
</dbReference>
<evidence type="ECO:0000256" key="1">
    <source>
        <dbReference type="ARBA" id="ARBA00007179"/>
    </source>
</evidence>
<evidence type="ECO:0000313" key="6">
    <source>
        <dbReference type="Proteomes" id="UP000092445"/>
    </source>
</evidence>
<keyword evidence="4" id="KW-0732">Signal</keyword>
<dbReference type="CDD" id="cd04794">
    <property type="entry name" value="euk_LANCL"/>
    <property type="match status" value="1"/>
</dbReference>
<dbReference type="PRINTS" id="PR01951">
    <property type="entry name" value="LANCEUKARYTE"/>
</dbReference>
<dbReference type="InterPro" id="IPR020464">
    <property type="entry name" value="LanC-like_prot_euk"/>
</dbReference>
<dbReference type="Proteomes" id="UP000092445">
    <property type="component" value="Unassembled WGS sequence"/>
</dbReference>
<dbReference type="SUPFAM" id="SSF158745">
    <property type="entry name" value="LanC-like"/>
    <property type="match status" value="1"/>
</dbReference>
<dbReference type="GO" id="GO:0046872">
    <property type="term" value="F:metal ion binding"/>
    <property type="evidence" value="ECO:0007669"/>
    <property type="project" value="UniProtKB-KW"/>
</dbReference>
<dbReference type="GO" id="GO:0005975">
    <property type="term" value="P:carbohydrate metabolic process"/>
    <property type="evidence" value="ECO:0007669"/>
    <property type="project" value="InterPro"/>
</dbReference>
<dbReference type="VEuPathDB" id="VectorBase:GPAI016681"/>
<keyword evidence="3" id="KW-0479">Metal-binding</keyword>
<dbReference type="PRINTS" id="PR01950">
    <property type="entry name" value="LANCSUPER"/>
</dbReference>
<proteinExistence type="inferred from homology"/>
<dbReference type="EnsemblMetazoa" id="GPAI016681-RA">
    <property type="protein sequence ID" value="GPAI016681-PA"/>
    <property type="gene ID" value="GPAI016681"/>
</dbReference>
<feature type="binding site" evidence="3">
    <location>
        <position position="510"/>
    </location>
    <ligand>
        <name>Zn(2+)</name>
        <dbReference type="ChEBI" id="CHEBI:29105"/>
    </ligand>
</feature>
<feature type="binding site" evidence="3">
    <location>
        <position position="511"/>
    </location>
    <ligand>
        <name>Zn(2+)</name>
        <dbReference type="ChEBI" id="CHEBI:29105"/>
    </ligand>
</feature>
<dbReference type="GO" id="GO:0031179">
    <property type="term" value="P:peptide modification"/>
    <property type="evidence" value="ECO:0007669"/>
    <property type="project" value="InterPro"/>
</dbReference>
<dbReference type="InterPro" id="IPR012341">
    <property type="entry name" value="6hp_glycosidase-like_sf"/>
</dbReference>
<dbReference type="FunFam" id="1.50.10.10:FF:000012">
    <property type="entry name" value="LanC-like protein 3"/>
    <property type="match status" value="1"/>
</dbReference>
<dbReference type="Gene3D" id="1.50.10.10">
    <property type="match status" value="1"/>
</dbReference>
<dbReference type="SMART" id="SM01260">
    <property type="entry name" value="LANC_like"/>
    <property type="match status" value="1"/>
</dbReference>
<reference evidence="6" key="1">
    <citation type="submission" date="2014-03" db="EMBL/GenBank/DDBJ databases">
        <authorList>
            <person name="Aksoy S."/>
            <person name="Warren W."/>
            <person name="Wilson R.K."/>
        </authorList>
    </citation>
    <scope>NUCLEOTIDE SEQUENCE [LARGE SCALE GENOMIC DNA]</scope>
    <source>
        <strain evidence="6">IAEA</strain>
    </source>
</reference>
<protein>
    <recommendedName>
        <fullName evidence="2">LanC-like protein 3 homolog</fullName>
    </recommendedName>
</protein>
<name>A0A1A9ZJE4_GLOPL</name>